<protein>
    <submittedName>
        <fullName evidence="1">Uncharacterized protein</fullName>
    </submittedName>
</protein>
<sequence>MEIIKLIEEINNQDILNYIYIMVLDIAKEDGKNVIQEKKETI</sequence>
<dbReference type="EMBL" id="PP511791">
    <property type="protein sequence ID" value="XCD07472.1"/>
    <property type="molecule type" value="Genomic_DNA"/>
</dbReference>
<accession>A0AAU8B873</accession>
<organism evidence="1">
    <name type="scientific">Dulem virus 39</name>
    <dbReference type="NCBI Taxonomy" id="3145757"/>
    <lineage>
        <taxon>Viruses</taxon>
        <taxon>Duplodnaviria</taxon>
        <taxon>Heunggongvirae</taxon>
        <taxon>Uroviricota</taxon>
        <taxon>Caudoviricetes</taxon>
    </lineage>
</organism>
<name>A0AAU8B873_9CAUD</name>
<proteinExistence type="predicted"/>
<reference evidence="1" key="1">
    <citation type="submission" date="2024-03" db="EMBL/GenBank/DDBJ databases">
        <title>Diverse circular DNA viruses in blood, oral, and fecal samples of captive lemurs.</title>
        <authorList>
            <person name="Paietta E.N."/>
            <person name="Kraberger S."/>
            <person name="Lund M.C."/>
            <person name="Custer J.M."/>
            <person name="Vargas K.M."/>
            <person name="Ehmke E.E."/>
            <person name="Yoder A.D."/>
            <person name="Varsani A."/>
        </authorList>
    </citation>
    <scope>NUCLEOTIDE SEQUENCE</scope>
    <source>
        <strain evidence="1">Duke_28FS_1</strain>
    </source>
</reference>
<evidence type="ECO:0000313" key="1">
    <source>
        <dbReference type="EMBL" id="XCD07472.1"/>
    </source>
</evidence>